<evidence type="ECO:0000313" key="4">
    <source>
        <dbReference type="EMBL" id="MDU0114730.1"/>
    </source>
</evidence>
<dbReference type="EMBL" id="JAWCUA010000010">
    <property type="protein sequence ID" value="MDU0114730.1"/>
    <property type="molecule type" value="Genomic_DNA"/>
</dbReference>
<name>A0ABU3R4W9_9GAMM</name>
<reference evidence="4 5" key="1">
    <citation type="submission" date="2023-10" db="EMBL/GenBank/DDBJ databases">
        <title>Psychrosphaera aquimaarina strain SW33 isolated from seawater.</title>
        <authorList>
            <person name="Bayburt H."/>
            <person name="Kim J.M."/>
            <person name="Choi B.J."/>
            <person name="Jeon C.O."/>
        </authorList>
    </citation>
    <scope>NUCLEOTIDE SEQUENCE [LARGE SCALE GENOMIC DNA]</scope>
    <source>
        <strain evidence="4 5">KCTC 52743</strain>
    </source>
</reference>
<comment type="caution">
    <text evidence="4">The sequence shown here is derived from an EMBL/GenBank/DDBJ whole genome shotgun (WGS) entry which is preliminary data.</text>
</comment>
<evidence type="ECO:0000256" key="2">
    <source>
        <dbReference type="ARBA" id="ARBA00023235"/>
    </source>
</evidence>
<gene>
    <name evidence="4" type="ORF">RT723_17375</name>
</gene>
<dbReference type="CDD" id="cd09019">
    <property type="entry name" value="galactose_mutarotase_like"/>
    <property type="match status" value="1"/>
</dbReference>
<comment type="similarity">
    <text evidence="1">Belongs to the aldose epimerase family.</text>
</comment>
<keyword evidence="3" id="KW-0119">Carbohydrate metabolism</keyword>
<evidence type="ECO:0000313" key="5">
    <source>
        <dbReference type="Proteomes" id="UP001257914"/>
    </source>
</evidence>
<dbReference type="InterPro" id="IPR011013">
    <property type="entry name" value="Gal_mutarotase_sf_dom"/>
</dbReference>
<evidence type="ECO:0000256" key="1">
    <source>
        <dbReference type="ARBA" id="ARBA00006206"/>
    </source>
</evidence>
<dbReference type="Proteomes" id="UP001257914">
    <property type="component" value="Unassembled WGS sequence"/>
</dbReference>
<dbReference type="InterPro" id="IPR047215">
    <property type="entry name" value="Galactose_mutarotase-like"/>
</dbReference>
<sequence length="313" mass="35079">MIKTFTIQNQVGDNVSIINLGARLVKWDTLVNGQSRNIIVGYQDYELYRDDPSYCGAIAGPYANRIKDATVQLNGVLHKLAANEGNNVLHSGNNALESCMWQVKEHSTRAITLKYWLEDGFNGFPGSITFEVEYRLAEQTSQLKININAYSEKETFIGPTGHAYFNLSGVNANKTSLIDQHSLWLNCQHYTPVDDEGIPTGNVDEVQHTQFDFTKFTNIGSKSINHNYVVNDTSKPSAVLVSPEQDLTLEVISGYPGLQVYTSDYLSSPLLPRQGICLEPQFYPNSPNVAHFPFYTTSPDHPFSEKIIYKLNK</sequence>
<organism evidence="4 5">
    <name type="scientific">Psychrosphaera aquimarina</name>
    <dbReference type="NCBI Taxonomy" id="2044854"/>
    <lineage>
        <taxon>Bacteria</taxon>
        <taxon>Pseudomonadati</taxon>
        <taxon>Pseudomonadota</taxon>
        <taxon>Gammaproteobacteria</taxon>
        <taxon>Alteromonadales</taxon>
        <taxon>Pseudoalteromonadaceae</taxon>
        <taxon>Psychrosphaera</taxon>
    </lineage>
</organism>
<proteinExistence type="inferred from homology"/>
<dbReference type="PANTHER" id="PTHR10091:SF0">
    <property type="entry name" value="GALACTOSE MUTAROTASE"/>
    <property type="match status" value="1"/>
</dbReference>
<protein>
    <submittedName>
        <fullName evidence="4">Aldose epimerase family protein</fullName>
        <ecNumber evidence="4">5.1.3.-</ecNumber>
    </submittedName>
</protein>
<dbReference type="Pfam" id="PF01263">
    <property type="entry name" value="Aldose_epim"/>
    <property type="match status" value="1"/>
</dbReference>
<dbReference type="SUPFAM" id="SSF74650">
    <property type="entry name" value="Galactose mutarotase-like"/>
    <property type="match status" value="1"/>
</dbReference>
<dbReference type="PANTHER" id="PTHR10091">
    <property type="entry name" value="ALDOSE-1-EPIMERASE"/>
    <property type="match status" value="1"/>
</dbReference>
<keyword evidence="5" id="KW-1185">Reference proteome</keyword>
<evidence type="ECO:0000256" key="3">
    <source>
        <dbReference type="ARBA" id="ARBA00023277"/>
    </source>
</evidence>
<dbReference type="Gene3D" id="2.70.98.10">
    <property type="match status" value="1"/>
</dbReference>
<accession>A0ABU3R4W9</accession>
<dbReference type="RefSeq" id="WP_315948402.1">
    <property type="nucleotide sequence ID" value="NZ_JAWCUA010000010.1"/>
</dbReference>
<dbReference type="GO" id="GO:0016853">
    <property type="term" value="F:isomerase activity"/>
    <property type="evidence" value="ECO:0007669"/>
    <property type="project" value="UniProtKB-KW"/>
</dbReference>
<keyword evidence="2 4" id="KW-0413">Isomerase</keyword>
<dbReference type="InterPro" id="IPR014718">
    <property type="entry name" value="GH-type_carb-bd"/>
</dbReference>
<dbReference type="InterPro" id="IPR008183">
    <property type="entry name" value="Aldose_1/G6P_1-epimerase"/>
</dbReference>
<dbReference type="EC" id="5.1.3.-" evidence="4"/>